<reference evidence="2 3" key="1">
    <citation type="submission" date="2018-04" db="EMBL/GenBank/DDBJ databases">
        <title>WGS assembly of Panicum hallii var. hallii HAL2.</title>
        <authorList>
            <person name="Lovell J."/>
            <person name="Jenkins J."/>
            <person name="Lowry D."/>
            <person name="Mamidi S."/>
            <person name="Sreedasyam A."/>
            <person name="Weng X."/>
            <person name="Barry K."/>
            <person name="Bonette J."/>
            <person name="Campitelli B."/>
            <person name="Daum C."/>
            <person name="Gordon S."/>
            <person name="Gould B."/>
            <person name="Lipzen A."/>
            <person name="MacQueen A."/>
            <person name="Palacio-Mejia J."/>
            <person name="Plott C."/>
            <person name="Shakirov E."/>
            <person name="Shu S."/>
            <person name="Yoshinaga Y."/>
            <person name="Zane M."/>
            <person name="Rokhsar D."/>
            <person name="Grimwood J."/>
            <person name="Schmutz J."/>
            <person name="Juenger T."/>
        </authorList>
    </citation>
    <scope>NUCLEOTIDE SEQUENCE [LARGE SCALE GENOMIC DNA]</scope>
    <source>
        <strain evidence="3">cv. HAL2</strain>
    </source>
</reference>
<evidence type="ECO:0000256" key="1">
    <source>
        <dbReference type="SAM" id="MobiDB-lite"/>
    </source>
</evidence>
<dbReference type="EMBL" id="CM009755">
    <property type="protein sequence ID" value="PUZ45937.1"/>
    <property type="molecule type" value="Genomic_DNA"/>
</dbReference>
<feature type="region of interest" description="Disordered" evidence="1">
    <location>
        <begin position="244"/>
        <end position="281"/>
    </location>
</feature>
<dbReference type="AlphaFoldDB" id="A0A2T7CRG1"/>
<accession>A0A2T7CRG1</accession>
<dbReference type="Gramene" id="PUZ45937">
    <property type="protein sequence ID" value="PUZ45937"/>
    <property type="gene ID" value="GQ55_7G000200"/>
</dbReference>
<organism evidence="2 3">
    <name type="scientific">Panicum hallii var. hallii</name>
    <dbReference type="NCBI Taxonomy" id="1504633"/>
    <lineage>
        <taxon>Eukaryota</taxon>
        <taxon>Viridiplantae</taxon>
        <taxon>Streptophyta</taxon>
        <taxon>Embryophyta</taxon>
        <taxon>Tracheophyta</taxon>
        <taxon>Spermatophyta</taxon>
        <taxon>Magnoliopsida</taxon>
        <taxon>Liliopsida</taxon>
        <taxon>Poales</taxon>
        <taxon>Poaceae</taxon>
        <taxon>PACMAD clade</taxon>
        <taxon>Panicoideae</taxon>
        <taxon>Panicodae</taxon>
        <taxon>Paniceae</taxon>
        <taxon>Panicinae</taxon>
        <taxon>Panicum</taxon>
        <taxon>Panicum sect. Panicum</taxon>
    </lineage>
</organism>
<proteinExistence type="predicted"/>
<feature type="compositionally biased region" description="Polar residues" evidence="1">
    <location>
        <begin position="248"/>
        <end position="259"/>
    </location>
</feature>
<keyword evidence="3" id="KW-1185">Reference proteome</keyword>
<protein>
    <submittedName>
        <fullName evidence="2">Uncharacterized protein</fullName>
    </submittedName>
</protein>
<sequence length="381" mass="40033">MIVDFIDLSSDDDKVVAQYVDLISDEDDFEGEHLAYGQGDAAQSITFLKQEFVADDGQAEAAQCTGTLQMQELGAYDGQANAARSTAILQMQEVRADDGQANAAQSTNTMQELTVDDGQGDAAQGTATLQVLAQKTKEAEITEQNLLPQAIKTNAEHTESVRKDLLRVHEMRDGSMTGCLHSVGSDLTCTWELPEQNVSMQSSQEAAAVDKDPRTPTSVREPAVPVCSLESGVLEQGIKKSITGADEMQSTQDKQSSSGAGKWVVSKTESGAAVTDPLGGSIPKRLRTAGSVVAGAGWASTVEELVQQAAGRLVQQAKAGNASAGMVVDAVLELLSDALGVASPPAGSSDTAVVMALGAVYKQLTMERLNEEVAVETARDL</sequence>
<feature type="region of interest" description="Disordered" evidence="1">
    <location>
        <begin position="201"/>
        <end position="222"/>
    </location>
</feature>
<name>A0A2T7CRG1_9POAL</name>
<dbReference type="OrthoDB" id="10323050at2759"/>
<dbReference type="Proteomes" id="UP000244336">
    <property type="component" value="Chromosome 7"/>
</dbReference>
<gene>
    <name evidence="2" type="ORF">GQ55_7G000200</name>
</gene>
<evidence type="ECO:0000313" key="2">
    <source>
        <dbReference type="EMBL" id="PUZ45937.1"/>
    </source>
</evidence>
<evidence type="ECO:0000313" key="3">
    <source>
        <dbReference type="Proteomes" id="UP000244336"/>
    </source>
</evidence>
<dbReference type="STRING" id="1504633.A0A2T7CRG1"/>